<evidence type="ECO:0000256" key="6">
    <source>
        <dbReference type="ARBA" id="ARBA00023242"/>
    </source>
</evidence>
<dbReference type="GO" id="GO:0008270">
    <property type="term" value="F:zinc ion binding"/>
    <property type="evidence" value="ECO:0007669"/>
    <property type="project" value="UniProtKB-UniRule"/>
</dbReference>
<feature type="domain" description="C2H2-type" evidence="10">
    <location>
        <begin position="407"/>
        <end position="434"/>
    </location>
</feature>
<feature type="domain" description="C2H2-type" evidence="10">
    <location>
        <begin position="435"/>
        <end position="457"/>
    </location>
</feature>
<dbReference type="FunFam" id="3.30.160.60:FF:000065">
    <property type="entry name" value="B-cell CLL/lymphoma 6, member B"/>
    <property type="match status" value="1"/>
</dbReference>
<dbReference type="InterPro" id="IPR012934">
    <property type="entry name" value="Znf_AD"/>
</dbReference>
<dbReference type="InterPro" id="IPR013087">
    <property type="entry name" value="Znf_C2H2_type"/>
</dbReference>
<organism evidence="12">
    <name type="scientific">Nyssomyia neivai</name>
    <dbReference type="NCBI Taxonomy" id="330878"/>
    <lineage>
        <taxon>Eukaryota</taxon>
        <taxon>Metazoa</taxon>
        <taxon>Ecdysozoa</taxon>
        <taxon>Arthropoda</taxon>
        <taxon>Hexapoda</taxon>
        <taxon>Insecta</taxon>
        <taxon>Pterygota</taxon>
        <taxon>Neoptera</taxon>
        <taxon>Endopterygota</taxon>
        <taxon>Diptera</taxon>
        <taxon>Nematocera</taxon>
        <taxon>Psychodoidea</taxon>
        <taxon>Psychodidae</taxon>
        <taxon>Nyssomyia</taxon>
    </lineage>
</organism>
<dbReference type="EMBL" id="GFDF01007715">
    <property type="protein sequence ID" value="JAV06369.1"/>
    <property type="molecule type" value="Transcribed_RNA"/>
</dbReference>
<dbReference type="FunFam" id="3.30.160.60:FF:000038">
    <property type="entry name" value="Zinc finger protein 624"/>
    <property type="match status" value="1"/>
</dbReference>
<dbReference type="GO" id="GO:0005634">
    <property type="term" value="C:nucleus"/>
    <property type="evidence" value="ECO:0007669"/>
    <property type="project" value="UniProtKB-SubCell"/>
</dbReference>
<dbReference type="Gene3D" id="3.30.160.60">
    <property type="entry name" value="Classic Zinc Finger"/>
    <property type="match status" value="6"/>
</dbReference>
<feature type="domain" description="C2H2-type" evidence="10">
    <location>
        <begin position="323"/>
        <end position="350"/>
    </location>
</feature>
<dbReference type="SUPFAM" id="SSF57716">
    <property type="entry name" value="Glucocorticoid receptor-like (DNA-binding domain)"/>
    <property type="match status" value="1"/>
</dbReference>
<reference evidence="12" key="1">
    <citation type="submission" date="2016-12" db="EMBL/GenBank/DDBJ databases">
        <title>An insight into the sialome and mialome of the sand fly, Nyssomyia neivai.</title>
        <authorList>
            <person name="Sebastian V."/>
            <person name="Goulart T.M."/>
            <person name="Oliveira W."/>
            <person name="Calvo E."/>
            <person name="Oliveira L.F."/>
            <person name="Pinto M.C."/>
            <person name="Rosselino A.M."/>
            <person name="Ribeiro J.M."/>
        </authorList>
    </citation>
    <scope>NUCLEOTIDE SEQUENCE</scope>
</reference>
<name>A0A1L8DIR8_9DIPT</name>
<keyword evidence="6" id="KW-0539">Nucleus</keyword>
<evidence type="ECO:0000256" key="2">
    <source>
        <dbReference type="ARBA" id="ARBA00022723"/>
    </source>
</evidence>
<feature type="domain" description="C2H2-type" evidence="10">
    <location>
        <begin position="379"/>
        <end position="406"/>
    </location>
</feature>
<proteinExistence type="predicted"/>
<evidence type="ECO:0000256" key="5">
    <source>
        <dbReference type="ARBA" id="ARBA00022833"/>
    </source>
</evidence>
<dbReference type="Gene3D" id="3.40.1800.20">
    <property type="match status" value="1"/>
</dbReference>
<dbReference type="SUPFAM" id="SSF57667">
    <property type="entry name" value="beta-beta-alpha zinc fingers"/>
    <property type="match status" value="4"/>
</dbReference>
<evidence type="ECO:0008006" key="13">
    <source>
        <dbReference type="Google" id="ProtNLM"/>
    </source>
</evidence>
<dbReference type="PROSITE" id="PS00028">
    <property type="entry name" value="ZINC_FINGER_C2H2_1"/>
    <property type="match status" value="6"/>
</dbReference>
<dbReference type="SMART" id="SM00868">
    <property type="entry name" value="zf-AD"/>
    <property type="match status" value="1"/>
</dbReference>
<evidence type="ECO:0000256" key="1">
    <source>
        <dbReference type="ARBA" id="ARBA00004123"/>
    </source>
</evidence>
<evidence type="ECO:0000259" key="11">
    <source>
        <dbReference type="PROSITE" id="PS51915"/>
    </source>
</evidence>
<keyword evidence="5 8" id="KW-0862">Zinc</keyword>
<evidence type="ECO:0000256" key="3">
    <source>
        <dbReference type="ARBA" id="ARBA00022737"/>
    </source>
</evidence>
<feature type="domain" description="ZAD" evidence="11">
    <location>
        <begin position="10"/>
        <end position="84"/>
    </location>
</feature>
<dbReference type="FunFam" id="3.30.160.60:FF:001049">
    <property type="entry name" value="zinc finger protein 319"/>
    <property type="match status" value="1"/>
</dbReference>
<dbReference type="PROSITE" id="PS50157">
    <property type="entry name" value="ZINC_FINGER_C2H2_2"/>
    <property type="match status" value="6"/>
</dbReference>
<dbReference type="Pfam" id="PF07776">
    <property type="entry name" value="zf-AD"/>
    <property type="match status" value="1"/>
</dbReference>
<evidence type="ECO:0000256" key="9">
    <source>
        <dbReference type="SAM" id="MobiDB-lite"/>
    </source>
</evidence>
<feature type="binding site" evidence="8">
    <location>
        <position position="60"/>
    </location>
    <ligand>
        <name>Zn(2+)</name>
        <dbReference type="ChEBI" id="CHEBI:29105"/>
    </ligand>
</feature>
<evidence type="ECO:0000256" key="4">
    <source>
        <dbReference type="ARBA" id="ARBA00022771"/>
    </source>
</evidence>
<feature type="region of interest" description="Disordered" evidence="9">
    <location>
        <begin position="136"/>
        <end position="155"/>
    </location>
</feature>
<sequence>MSETSLACGKVCRLCLTKEQDVQLGDKIAQGMKFWQILTSITNLRYSPHDGLPQSICRMCAAQLTNIQVFRERCETSHETLLGTLAESSMNIDFLEGLDDDVVEEKYDISTITMKDDESAMSDDDDVDYFVEEVKEEYDEPADEEESEEVDTNGKRNRTKNYKCKVCGVSVESPSKLIRHIRTHVLEDQKVQHSSRNGKVFSCKSCSVAFIKSKHLRVHVLSGKCRRMLNAENLLDEADQKEDAAKDENTLLVYKCYVCSELQDGLEMLRNHLIETHERPGNPLLCCIRCTFAHESPDEMIEHYRESKMCDEEARSGDKETHFTCDICEKHFRFRCDLKKHSICHSGERAFECDICFKRFTRKGEVVIHKRQHFNLKPYMCQECGICFSRGNSLARHQLVHSGEAKWECDVCLKRFKWSSVLKCHMYSHTGEKPYKCGICSKSYTSRSGLVKHKAKHPELAGMLEIKEDVDASE</sequence>
<evidence type="ECO:0000256" key="7">
    <source>
        <dbReference type="PROSITE-ProRule" id="PRU00042"/>
    </source>
</evidence>
<keyword evidence="4 7" id="KW-0863">Zinc-finger</keyword>
<accession>A0A1L8DIR8</accession>
<dbReference type="InterPro" id="IPR036236">
    <property type="entry name" value="Znf_C2H2_sf"/>
</dbReference>
<dbReference type="AlphaFoldDB" id="A0A1L8DIR8"/>
<protein>
    <recommendedName>
        <fullName evidence="13">C2h2-type zn-finger protein</fullName>
    </recommendedName>
</protein>
<feature type="binding site" evidence="8">
    <location>
        <position position="15"/>
    </location>
    <ligand>
        <name>Zn(2+)</name>
        <dbReference type="ChEBI" id="CHEBI:29105"/>
    </ligand>
</feature>
<dbReference type="SMART" id="SM00355">
    <property type="entry name" value="ZnF_C2H2"/>
    <property type="match status" value="8"/>
</dbReference>
<dbReference type="Pfam" id="PF00096">
    <property type="entry name" value="zf-C2H2"/>
    <property type="match status" value="4"/>
</dbReference>
<feature type="compositionally biased region" description="Acidic residues" evidence="9">
    <location>
        <begin position="136"/>
        <end position="151"/>
    </location>
</feature>
<dbReference type="PANTHER" id="PTHR24393">
    <property type="entry name" value="ZINC FINGER PROTEIN"/>
    <property type="match status" value="1"/>
</dbReference>
<feature type="domain" description="C2H2-type" evidence="10">
    <location>
        <begin position="351"/>
        <end position="378"/>
    </location>
</feature>
<comment type="subcellular location">
    <subcellularLocation>
        <location evidence="1">Nucleus</location>
    </subcellularLocation>
</comment>
<dbReference type="GO" id="GO:0000978">
    <property type="term" value="F:RNA polymerase II cis-regulatory region sequence-specific DNA binding"/>
    <property type="evidence" value="ECO:0007669"/>
    <property type="project" value="TreeGrafter"/>
</dbReference>
<evidence type="ECO:0000259" key="10">
    <source>
        <dbReference type="PROSITE" id="PS50157"/>
    </source>
</evidence>
<dbReference type="FunFam" id="3.30.160.60:FF:000744">
    <property type="entry name" value="zinc finger E-box-binding homeobox 1"/>
    <property type="match status" value="1"/>
</dbReference>
<keyword evidence="3" id="KW-0677">Repeat</keyword>
<dbReference type="GO" id="GO:0001228">
    <property type="term" value="F:DNA-binding transcription activator activity, RNA polymerase II-specific"/>
    <property type="evidence" value="ECO:0007669"/>
    <property type="project" value="TreeGrafter"/>
</dbReference>
<dbReference type="PANTHER" id="PTHR24393:SF34">
    <property type="entry name" value="PR_SET DOMAIN 13"/>
    <property type="match status" value="1"/>
</dbReference>
<keyword evidence="2 8" id="KW-0479">Metal-binding</keyword>
<dbReference type="PROSITE" id="PS51915">
    <property type="entry name" value="ZAD"/>
    <property type="match status" value="1"/>
</dbReference>
<evidence type="ECO:0000313" key="12">
    <source>
        <dbReference type="EMBL" id="JAV06369.1"/>
    </source>
</evidence>
<feature type="binding site" evidence="8">
    <location>
        <position position="12"/>
    </location>
    <ligand>
        <name>Zn(2+)</name>
        <dbReference type="ChEBI" id="CHEBI:29105"/>
    </ligand>
</feature>
<feature type="domain" description="C2H2-type" evidence="10">
    <location>
        <begin position="162"/>
        <end position="189"/>
    </location>
</feature>
<evidence type="ECO:0000256" key="8">
    <source>
        <dbReference type="PROSITE-ProRule" id="PRU01263"/>
    </source>
</evidence>
<feature type="binding site" evidence="8">
    <location>
        <position position="57"/>
    </location>
    <ligand>
        <name>Zn(2+)</name>
        <dbReference type="ChEBI" id="CHEBI:29105"/>
    </ligand>
</feature>